<dbReference type="SUPFAM" id="SSF81593">
    <property type="entry name" value="Nucleotidyltransferase substrate binding subunit/domain"/>
    <property type="match status" value="1"/>
</dbReference>
<protein>
    <submittedName>
        <fullName evidence="5">DUF86 domain-containing protein</fullName>
    </submittedName>
</protein>
<evidence type="ECO:0000256" key="4">
    <source>
        <dbReference type="ARBA" id="ARBA00024207"/>
    </source>
</evidence>
<dbReference type="GO" id="GO:0004540">
    <property type="term" value="F:RNA nuclease activity"/>
    <property type="evidence" value="ECO:0007669"/>
    <property type="project" value="InterPro"/>
</dbReference>
<dbReference type="PANTHER" id="PTHR33397:SF5">
    <property type="entry name" value="RNASE YUTE-RELATED"/>
    <property type="match status" value="1"/>
</dbReference>
<dbReference type="PANTHER" id="PTHR33397">
    <property type="entry name" value="UPF0331 PROTEIN YUTE"/>
    <property type="match status" value="1"/>
</dbReference>
<comment type="similarity">
    <text evidence="4">Belongs to the HepT RNase toxin family.</text>
</comment>
<sequence>MVKRDVILSKMSQLKEYIDFLKEIKNIPKEEYISNKFVYGSAERFLHLAIEAIFDICNHIISDLRLRKPENYKDIFKVLFENNIINKTQFEKFSKMAGFRNILVHDYAKINREMVYEIILNNLNDFEDFIDTISEYI</sequence>
<keyword evidence="3" id="KW-0378">Hydrolase</keyword>
<evidence type="ECO:0000313" key="5">
    <source>
        <dbReference type="EMBL" id="AZT89304.1"/>
    </source>
</evidence>
<dbReference type="InterPro" id="IPR008201">
    <property type="entry name" value="HepT-like"/>
</dbReference>
<dbReference type="Pfam" id="PF01934">
    <property type="entry name" value="HepT-like"/>
    <property type="match status" value="1"/>
</dbReference>
<dbReference type="KEGG" id="ccha:ELD05_00610"/>
<keyword evidence="6" id="KW-1185">Reference proteome</keyword>
<name>A0A3T0D2J5_9FIRM</name>
<evidence type="ECO:0000313" key="6">
    <source>
        <dbReference type="Proteomes" id="UP000282930"/>
    </source>
</evidence>
<dbReference type="GO" id="GO:0016787">
    <property type="term" value="F:hydrolase activity"/>
    <property type="evidence" value="ECO:0007669"/>
    <property type="project" value="UniProtKB-KW"/>
</dbReference>
<reference evidence="5 6" key="1">
    <citation type="submission" date="2018-12" db="EMBL/GenBank/DDBJ databases">
        <title>Genome sequence from the cellulolytic species, Caldicellulosiruptor changbaiensis.</title>
        <authorList>
            <person name="Blumer-Schuette S.E."/>
            <person name="Mendoza C."/>
        </authorList>
    </citation>
    <scope>NUCLEOTIDE SEQUENCE [LARGE SCALE GENOMIC DNA]</scope>
    <source>
        <strain evidence="5 6">CBS-Z</strain>
    </source>
</reference>
<dbReference type="Proteomes" id="UP000282930">
    <property type="component" value="Chromosome"/>
</dbReference>
<keyword evidence="2" id="KW-0540">Nuclease</keyword>
<keyword evidence="1" id="KW-1277">Toxin-antitoxin system</keyword>
<dbReference type="InterPro" id="IPR037038">
    <property type="entry name" value="HepT-like_sf"/>
</dbReference>
<dbReference type="InterPro" id="IPR052379">
    <property type="entry name" value="Type_VII_TA_RNase"/>
</dbReference>
<dbReference type="GO" id="GO:0110001">
    <property type="term" value="C:toxin-antitoxin complex"/>
    <property type="evidence" value="ECO:0007669"/>
    <property type="project" value="InterPro"/>
</dbReference>
<dbReference type="EMBL" id="CP034791">
    <property type="protein sequence ID" value="AZT89304.1"/>
    <property type="molecule type" value="Genomic_DNA"/>
</dbReference>
<dbReference type="AlphaFoldDB" id="A0A3T0D2J5"/>
<evidence type="ECO:0000256" key="1">
    <source>
        <dbReference type="ARBA" id="ARBA00022649"/>
    </source>
</evidence>
<dbReference type="RefSeq" id="WP_127350924.1">
    <property type="nucleotide sequence ID" value="NZ_CP034791.1"/>
</dbReference>
<evidence type="ECO:0000256" key="3">
    <source>
        <dbReference type="ARBA" id="ARBA00022801"/>
    </source>
</evidence>
<accession>A0A3T0D2J5</accession>
<dbReference type="Gene3D" id="1.20.120.580">
    <property type="entry name" value="bsu32300-like"/>
    <property type="match status" value="1"/>
</dbReference>
<proteinExistence type="inferred from homology"/>
<dbReference type="NCBIfam" id="NF047751">
    <property type="entry name" value="HepT_toxin"/>
    <property type="match status" value="1"/>
</dbReference>
<gene>
    <name evidence="5" type="ORF">ELD05_00610</name>
</gene>
<evidence type="ECO:0000256" key="2">
    <source>
        <dbReference type="ARBA" id="ARBA00022722"/>
    </source>
</evidence>
<organism evidence="5 6">
    <name type="scientific">Caldicellulosiruptor changbaiensis</name>
    <dbReference type="NCBI Taxonomy" id="1222016"/>
    <lineage>
        <taxon>Bacteria</taxon>
        <taxon>Bacillati</taxon>
        <taxon>Bacillota</taxon>
        <taxon>Bacillota incertae sedis</taxon>
        <taxon>Caldicellulosiruptorales</taxon>
        <taxon>Caldicellulosiruptoraceae</taxon>
        <taxon>Caldicellulosiruptor</taxon>
    </lineage>
</organism>